<gene>
    <name evidence="1" type="primary">sec66</name>
    <name evidence="1" type="ORF">H2198_009771</name>
</gene>
<organism evidence="1 2">
    <name type="scientific">Neophaeococcomyces mojaviensis</name>
    <dbReference type="NCBI Taxonomy" id="3383035"/>
    <lineage>
        <taxon>Eukaryota</taxon>
        <taxon>Fungi</taxon>
        <taxon>Dikarya</taxon>
        <taxon>Ascomycota</taxon>
        <taxon>Pezizomycotina</taxon>
        <taxon>Eurotiomycetes</taxon>
        <taxon>Chaetothyriomycetidae</taxon>
        <taxon>Chaetothyriales</taxon>
        <taxon>Chaetothyriales incertae sedis</taxon>
        <taxon>Neophaeococcomyces</taxon>
    </lineage>
</organism>
<evidence type="ECO:0000313" key="2">
    <source>
        <dbReference type="Proteomes" id="UP001172386"/>
    </source>
</evidence>
<keyword evidence="2" id="KW-1185">Reference proteome</keyword>
<sequence>MQMPNLLSLLVPVAYLSILLGSLATFSYLHRRRKLTQALSLAPYFPPHTARDVYLTLLHQADHQQDLKQVPNSVLCAALQERAIEDILRIREIQTRKGPLNTLLQRGVVGDEIWQRLLRAEQELEAELKDVVAEANALASGWGSIIFQSANEIVVNRLTKKKIEEKRATLQQEKTAWEAQRERSRAELEGELDLTKQVEQKVVEQTSTSESTPEKAKPLPPTGSSDEDVVMVDTPAGEVPPISASAGANVVSSGGGGKGKKKKGKK</sequence>
<dbReference type="Proteomes" id="UP001172386">
    <property type="component" value="Unassembled WGS sequence"/>
</dbReference>
<evidence type="ECO:0000313" key="1">
    <source>
        <dbReference type="EMBL" id="KAJ9650935.1"/>
    </source>
</evidence>
<protein>
    <submittedName>
        <fullName evidence="1">Translocation protein S66</fullName>
    </submittedName>
</protein>
<dbReference type="EMBL" id="JAPDRQ010000296">
    <property type="protein sequence ID" value="KAJ9650935.1"/>
    <property type="molecule type" value="Genomic_DNA"/>
</dbReference>
<proteinExistence type="predicted"/>
<comment type="caution">
    <text evidence="1">The sequence shown here is derived from an EMBL/GenBank/DDBJ whole genome shotgun (WGS) entry which is preliminary data.</text>
</comment>
<name>A0ACC2ZTV1_9EURO</name>
<reference evidence="1" key="1">
    <citation type="submission" date="2022-10" db="EMBL/GenBank/DDBJ databases">
        <title>Culturing micro-colonial fungi from biological soil crusts in the Mojave desert and describing Neophaeococcomyces mojavensis, and introducing the new genera and species Taxawa tesnikishii.</title>
        <authorList>
            <person name="Kurbessoian T."/>
            <person name="Stajich J.E."/>
        </authorList>
    </citation>
    <scope>NUCLEOTIDE SEQUENCE</scope>
    <source>
        <strain evidence="1">JES_112</strain>
    </source>
</reference>
<accession>A0ACC2ZTV1</accession>